<sequence length="173" mass="19400">MNICFVLLVLSLSQGIDTVKSKQGDPLSIPLIDEGGAPLVAMLDTSSMNVRIKSFIKTLMEKMIEESLTEDSTADIIRNITKQVLNEELVNVVMTHMSFREQMENIVKETLKQDPAIDLIRNITVQELDGQLMPRNQAGEKLISDSDQDVEVDKTLRPNAVTETIGKTFYLDF</sequence>
<accession>A0A6J8BT30</accession>
<dbReference type="EMBL" id="CACVKT020003837">
    <property type="protein sequence ID" value="CAC5386034.1"/>
    <property type="molecule type" value="Genomic_DNA"/>
</dbReference>
<dbReference type="Proteomes" id="UP000507470">
    <property type="component" value="Unassembled WGS sequence"/>
</dbReference>
<evidence type="ECO:0000256" key="1">
    <source>
        <dbReference type="SAM" id="SignalP"/>
    </source>
</evidence>
<dbReference type="AlphaFoldDB" id="A0A6J8BT30"/>
<organism evidence="2 3">
    <name type="scientific">Mytilus coruscus</name>
    <name type="common">Sea mussel</name>
    <dbReference type="NCBI Taxonomy" id="42192"/>
    <lineage>
        <taxon>Eukaryota</taxon>
        <taxon>Metazoa</taxon>
        <taxon>Spiralia</taxon>
        <taxon>Lophotrochozoa</taxon>
        <taxon>Mollusca</taxon>
        <taxon>Bivalvia</taxon>
        <taxon>Autobranchia</taxon>
        <taxon>Pteriomorphia</taxon>
        <taxon>Mytilida</taxon>
        <taxon>Mytiloidea</taxon>
        <taxon>Mytilidae</taxon>
        <taxon>Mytilinae</taxon>
        <taxon>Mytilus</taxon>
    </lineage>
</organism>
<feature type="signal peptide" evidence="1">
    <location>
        <begin position="1"/>
        <end position="18"/>
    </location>
</feature>
<name>A0A6J8BT30_MYTCO</name>
<gene>
    <name evidence="2" type="ORF">MCOR_21522</name>
</gene>
<proteinExistence type="predicted"/>
<dbReference type="OrthoDB" id="10444140at2759"/>
<evidence type="ECO:0000313" key="2">
    <source>
        <dbReference type="EMBL" id="CAC5386034.1"/>
    </source>
</evidence>
<evidence type="ECO:0000313" key="3">
    <source>
        <dbReference type="Proteomes" id="UP000507470"/>
    </source>
</evidence>
<keyword evidence="1" id="KW-0732">Signal</keyword>
<protein>
    <submittedName>
        <fullName evidence="2">Uncharacterized protein</fullName>
    </submittedName>
</protein>
<reference evidence="2 3" key="1">
    <citation type="submission" date="2020-06" db="EMBL/GenBank/DDBJ databases">
        <authorList>
            <person name="Li R."/>
            <person name="Bekaert M."/>
        </authorList>
    </citation>
    <scope>NUCLEOTIDE SEQUENCE [LARGE SCALE GENOMIC DNA]</scope>
    <source>
        <strain evidence="3">wild</strain>
    </source>
</reference>
<keyword evidence="3" id="KW-1185">Reference proteome</keyword>
<feature type="chain" id="PRO_5026714732" evidence="1">
    <location>
        <begin position="19"/>
        <end position="173"/>
    </location>
</feature>